<keyword evidence="1" id="KW-0479">Metal-binding</keyword>
<comment type="caution">
    <text evidence="5">The sequence shown here is derived from an EMBL/GenBank/DDBJ whole genome shotgun (WGS) entry which is preliminary data.</text>
</comment>
<evidence type="ECO:0000256" key="3">
    <source>
        <dbReference type="SAM" id="MobiDB-lite"/>
    </source>
</evidence>
<keyword evidence="1" id="KW-0862">Zinc</keyword>
<dbReference type="Pfam" id="PF13639">
    <property type="entry name" value="zf-RING_2"/>
    <property type="match status" value="1"/>
</dbReference>
<dbReference type="EMBL" id="BPVZ01000002">
    <property type="protein sequence ID" value="GKU88084.1"/>
    <property type="molecule type" value="Genomic_DNA"/>
</dbReference>
<dbReference type="SUPFAM" id="SSF57850">
    <property type="entry name" value="RING/U-box"/>
    <property type="match status" value="1"/>
</dbReference>
<evidence type="ECO:0000256" key="1">
    <source>
        <dbReference type="PROSITE-ProRule" id="PRU00175"/>
    </source>
</evidence>
<proteinExistence type="predicted"/>
<evidence type="ECO:0000259" key="4">
    <source>
        <dbReference type="PROSITE" id="PS50089"/>
    </source>
</evidence>
<dbReference type="InterPro" id="IPR001841">
    <property type="entry name" value="Znf_RING"/>
</dbReference>
<keyword evidence="6" id="KW-1185">Reference proteome</keyword>
<dbReference type="PANTHER" id="PTHR47344">
    <property type="entry name" value="RING ZINC FINGER PROTEIN-RELATED"/>
    <property type="match status" value="1"/>
</dbReference>
<dbReference type="SMART" id="SM00184">
    <property type="entry name" value="RING"/>
    <property type="match status" value="1"/>
</dbReference>
<dbReference type="AlphaFoldDB" id="A0AAV5HQB3"/>
<feature type="coiled-coil region" evidence="2">
    <location>
        <begin position="220"/>
        <end position="247"/>
    </location>
</feature>
<feature type="domain" description="RING-type" evidence="4">
    <location>
        <begin position="74"/>
        <end position="123"/>
    </location>
</feature>
<gene>
    <name evidence="5" type="ORF">SLEP1_g2389</name>
</gene>
<keyword evidence="2" id="KW-0175">Coiled coil</keyword>
<feature type="coiled-coil region" evidence="2">
    <location>
        <begin position="280"/>
        <end position="342"/>
    </location>
</feature>
<reference evidence="5 6" key="1">
    <citation type="journal article" date="2021" name="Commun. Biol.">
        <title>The genome of Shorea leprosula (Dipterocarpaceae) highlights the ecological relevance of drought in aseasonal tropical rainforests.</title>
        <authorList>
            <person name="Ng K.K.S."/>
            <person name="Kobayashi M.J."/>
            <person name="Fawcett J.A."/>
            <person name="Hatakeyama M."/>
            <person name="Paape T."/>
            <person name="Ng C.H."/>
            <person name="Ang C.C."/>
            <person name="Tnah L.H."/>
            <person name="Lee C.T."/>
            <person name="Nishiyama T."/>
            <person name="Sese J."/>
            <person name="O'Brien M.J."/>
            <person name="Copetti D."/>
            <person name="Mohd Noor M.I."/>
            <person name="Ong R.C."/>
            <person name="Putra M."/>
            <person name="Sireger I.Z."/>
            <person name="Indrioko S."/>
            <person name="Kosugi Y."/>
            <person name="Izuno A."/>
            <person name="Isagi Y."/>
            <person name="Lee S.L."/>
            <person name="Shimizu K.K."/>
        </authorList>
    </citation>
    <scope>NUCLEOTIDE SEQUENCE [LARGE SCALE GENOMIC DNA]</scope>
    <source>
        <strain evidence="5">214</strain>
    </source>
</reference>
<feature type="region of interest" description="Disordered" evidence="3">
    <location>
        <begin position="37"/>
        <end position="57"/>
    </location>
</feature>
<organism evidence="5 6">
    <name type="scientific">Rubroshorea leprosula</name>
    <dbReference type="NCBI Taxonomy" id="152421"/>
    <lineage>
        <taxon>Eukaryota</taxon>
        <taxon>Viridiplantae</taxon>
        <taxon>Streptophyta</taxon>
        <taxon>Embryophyta</taxon>
        <taxon>Tracheophyta</taxon>
        <taxon>Spermatophyta</taxon>
        <taxon>Magnoliopsida</taxon>
        <taxon>eudicotyledons</taxon>
        <taxon>Gunneridae</taxon>
        <taxon>Pentapetalae</taxon>
        <taxon>rosids</taxon>
        <taxon>malvids</taxon>
        <taxon>Malvales</taxon>
        <taxon>Dipterocarpaceae</taxon>
        <taxon>Rubroshorea</taxon>
    </lineage>
</organism>
<evidence type="ECO:0000313" key="6">
    <source>
        <dbReference type="Proteomes" id="UP001054252"/>
    </source>
</evidence>
<dbReference type="Proteomes" id="UP001054252">
    <property type="component" value="Unassembled WGS sequence"/>
</dbReference>
<dbReference type="InterPro" id="IPR013083">
    <property type="entry name" value="Znf_RING/FYVE/PHD"/>
</dbReference>
<keyword evidence="1" id="KW-0863">Zinc-finger</keyword>
<dbReference type="PANTHER" id="PTHR47344:SF1">
    <property type="entry name" value="RING ZINC FINGER PROTEIN-RELATED"/>
    <property type="match status" value="1"/>
</dbReference>
<protein>
    <recommendedName>
        <fullName evidence="4">RING-type domain-containing protein</fullName>
    </recommendedName>
</protein>
<name>A0AAV5HQB3_9ROSI</name>
<dbReference type="PROSITE" id="PS50089">
    <property type="entry name" value="ZF_RING_2"/>
    <property type="match status" value="1"/>
</dbReference>
<sequence>MHVYSAFGSGNQKSSLPPLTTLWRFRCFKSRSIFPRKNGARASSHRKEKKTPNAKDHHRLREMVGDNNFAKTICSICYEDLKPIVEDLQSITICGHVFHELCLQQWFEYCASSPKKYNCPVCKQKCVASNAGRLYFQSVGDQCCTAPPKPVDQEENAEVLRGEVKRLATKVSGLTSVVEQQAKELREVNEELCICKDQTKKELALKNEALREKASIQHKLDSKYEELSKSKLECSRLEQRNMALAKEVAVLKLVSDLDLDQNAIVKLASLGNEAKTQDTIDNLSLSLASHKKNYKELMAKCTLLGRGEAHLQKKLEKAKEKINKLKTRIQELETAAEAKDNEVLRSLKASKKMSPRSVILNIDDCSNTLIAKKSVVENLMEQSFVPVNRTNVDSSEISPAKKTEYISSVSPIASDHTRVGKTIEKERRVTIIDEDAPKASVSVRKLSSLDLQNQNGENAIQEFAPLSKTVSDINGEATVERPVNMVGFSELKTCSITDPKTTVDSVTKPMFNIRRETPSSLSLSEQGNICFSGGVLGPDGTRWHLGKWCKRGRMTGSVAAAHGSTANSGDLIAVGADGRGGRIKVMRSMIQPSLEDKENSGSAKRLKNGAKTSSLQSKGCLQIEHFFGKASQ</sequence>
<dbReference type="CDD" id="cd16448">
    <property type="entry name" value="RING-H2"/>
    <property type="match status" value="1"/>
</dbReference>
<dbReference type="Gene3D" id="3.30.40.10">
    <property type="entry name" value="Zinc/RING finger domain, C3HC4 (zinc finger)"/>
    <property type="match status" value="1"/>
</dbReference>
<evidence type="ECO:0000313" key="5">
    <source>
        <dbReference type="EMBL" id="GKU88084.1"/>
    </source>
</evidence>
<dbReference type="GO" id="GO:0008270">
    <property type="term" value="F:zinc ion binding"/>
    <property type="evidence" value="ECO:0007669"/>
    <property type="project" value="UniProtKB-KW"/>
</dbReference>
<accession>A0AAV5HQB3</accession>
<evidence type="ECO:0000256" key="2">
    <source>
        <dbReference type="SAM" id="Coils"/>
    </source>
</evidence>